<accession>A0A177MWQ8</accession>
<evidence type="ECO:0000313" key="1">
    <source>
        <dbReference type="EMBL" id="OAI10167.1"/>
    </source>
</evidence>
<organism evidence="1 2">
    <name type="scientific">Methylomonas koyamae</name>
    <dbReference type="NCBI Taxonomy" id="702114"/>
    <lineage>
        <taxon>Bacteria</taxon>
        <taxon>Pseudomonadati</taxon>
        <taxon>Pseudomonadota</taxon>
        <taxon>Gammaproteobacteria</taxon>
        <taxon>Methylococcales</taxon>
        <taxon>Methylococcaceae</taxon>
        <taxon>Methylomonas</taxon>
    </lineage>
</organism>
<dbReference type="Pfam" id="PF11455">
    <property type="entry name" value="MazE-like"/>
    <property type="match status" value="1"/>
</dbReference>
<gene>
    <name evidence="1" type="ORF">A1507_22010</name>
</gene>
<dbReference type="AlphaFoldDB" id="A0A177MWQ8"/>
<protein>
    <recommendedName>
        <fullName evidence="3">Antitoxin MazE</fullName>
    </recommendedName>
</protein>
<dbReference type="Proteomes" id="UP000077857">
    <property type="component" value="Unassembled WGS sequence"/>
</dbReference>
<comment type="caution">
    <text evidence="1">The sequence shown here is derived from an EMBL/GenBank/DDBJ whole genome shotgun (WGS) entry which is preliminary data.</text>
</comment>
<dbReference type="EMBL" id="LUUJ01000139">
    <property type="protein sequence ID" value="OAI10167.1"/>
    <property type="molecule type" value="Genomic_DNA"/>
</dbReference>
<dbReference type="InterPro" id="IPR021558">
    <property type="entry name" value="MazE-like"/>
</dbReference>
<evidence type="ECO:0000313" key="2">
    <source>
        <dbReference type="Proteomes" id="UP000077857"/>
    </source>
</evidence>
<sequence length="70" mass="8123">MSISTSARVQKHRQSLREAGLRPLQIWVPDTRRNGFADECRRQSLLIRDDAADQETCMWLEAVADHDGWQ</sequence>
<evidence type="ECO:0008006" key="3">
    <source>
        <dbReference type="Google" id="ProtNLM"/>
    </source>
</evidence>
<name>A0A177MWQ8_9GAMM</name>
<proteinExistence type="predicted"/>
<dbReference type="OrthoDB" id="3734119at2"/>
<reference evidence="1 2" key="1">
    <citation type="submission" date="2016-03" db="EMBL/GenBank/DDBJ databases">
        <authorList>
            <person name="Ploux O."/>
        </authorList>
    </citation>
    <scope>NUCLEOTIDE SEQUENCE [LARGE SCALE GENOMIC DNA]</scope>
    <source>
        <strain evidence="1 2">R-45378</strain>
    </source>
</reference>